<proteinExistence type="predicted"/>
<reference evidence="1" key="2">
    <citation type="submission" date="2020-08" db="EMBL/GenBank/DDBJ databases">
        <title>Plant Genome Project.</title>
        <authorList>
            <person name="Zhang R.-G."/>
        </authorList>
    </citation>
    <scope>NUCLEOTIDE SEQUENCE</scope>
    <source>
        <strain evidence="1">Huo1</strain>
        <tissue evidence="1">Leaf</tissue>
    </source>
</reference>
<dbReference type="AlphaFoldDB" id="A0A8X8XF85"/>
<dbReference type="PANTHER" id="PTHR31104">
    <property type="entry name" value="PEPTIDE-N4-(N-ACETYL-BETA-GLUCOSAMINYL)ASPARAGINE AMIDASE A PROTEIN"/>
    <property type="match status" value="1"/>
</dbReference>
<sequence>MENLQRKIYSDYYFEYDDFIGLLVDFDCDFTYSDHASSHSREQSAFPRARVADALPYWLIDANLHLWIDSNGDSVTAGPIEYRDPRIRLERESKFHDLDGKLKVEGETKREASGWVKSSAGNLTTRVYGKVEFESKLVLKHGGRKVRVRQSVRAVDEVRVRSEAGHSVAEMGRERRYPLQVRATVMPG</sequence>
<protein>
    <submittedName>
        <fullName evidence="1">Uncharacterized protein</fullName>
    </submittedName>
</protein>
<accession>A0A8X8XF85</accession>
<dbReference type="Proteomes" id="UP000298416">
    <property type="component" value="Unassembled WGS sequence"/>
</dbReference>
<evidence type="ECO:0000313" key="1">
    <source>
        <dbReference type="EMBL" id="KAG6412388.1"/>
    </source>
</evidence>
<dbReference type="InterPro" id="IPR021102">
    <property type="entry name" value="PNGase_A"/>
</dbReference>
<dbReference type="EMBL" id="PNBA02000009">
    <property type="protein sequence ID" value="KAG6412388.1"/>
    <property type="molecule type" value="Genomic_DNA"/>
</dbReference>
<comment type="caution">
    <text evidence="1">The sequence shown here is derived from an EMBL/GenBank/DDBJ whole genome shotgun (WGS) entry which is preliminary data.</text>
</comment>
<keyword evidence="2" id="KW-1185">Reference proteome</keyword>
<evidence type="ECO:0000313" key="2">
    <source>
        <dbReference type="Proteomes" id="UP000298416"/>
    </source>
</evidence>
<gene>
    <name evidence="1" type="ORF">SASPL_125065</name>
</gene>
<reference evidence="1" key="1">
    <citation type="submission" date="2018-01" db="EMBL/GenBank/DDBJ databases">
        <authorList>
            <person name="Mao J.F."/>
        </authorList>
    </citation>
    <scope>NUCLEOTIDE SEQUENCE</scope>
    <source>
        <strain evidence="1">Huo1</strain>
        <tissue evidence="1">Leaf</tissue>
    </source>
</reference>
<name>A0A8X8XF85_SALSN</name>
<organism evidence="1">
    <name type="scientific">Salvia splendens</name>
    <name type="common">Scarlet sage</name>
    <dbReference type="NCBI Taxonomy" id="180675"/>
    <lineage>
        <taxon>Eukaryota</taxon>
        <taxon>Viridiplantae</taxon>
        <taxon>Streptophyta</taxon>
        <taxon>Embryophyta</taxon>
        <taxon>Tracheophyta</taxon>
        <taxon>Spermatophyta</taxon>
        <taxon>Magnoliopsida</taxon>
        <taxon>eudicotyledons</taxon>
        <taxon>Gunneridae</taxon>
        <taxon>Pentapetalae</taxon>
        <taxon>asterids</taxon>
        <taxon>lamiids</taxon>
        <taxon>Lamiales</taxon>
        <taxon>Lamiaceae</taxon>
        <taxon>Nepetoideae</taxon>
        <taxon>Mentheae</taxon>
        <taxon>Salviinae</taxon>
        <taxon>Salvia</taxon>
        <taxon>Salvia subgen. Calosphace</taxon>
        <taxon>core Calosphace</taxon>
    </lineage>
</organism>